<proteinExistence type="predicted"/>
<organism evidence="1 2">
    <name type="scientific">Labrys wisconsinensis</name>
    <dbReference type="NCBI Taxonomy" id="425677"/>
    <lineage>
        <taxon>Bacteria</taxon>
        <taxon>Pseudomonadati</taxon>
        <taxon>Pseudomonadota</taxon>
        <taxon>Alphaproteobacteria</taxon>
        <taxon>Hyphomicrobiales</taxon>
        <taxon>Xanthobacteraceae</taxon>
        <taxon>Labrys</taxon>
    </lineage>
</organism>
<dbReference type="RefSeq" id="WP_307275704.1">
    <property type="nucleotide sequence ID" value="NZ_JAUSVX010000008.1"/>
</dbReference>
<keyword evidence="2" id="KW-1185">Reference proteome</keyword>
<name>A0ABU0JDA3_9HYPH</name>
<dbReference type="EMBL" id="JAUSVX010000008">
    <property type="protein sequence ID" value="MDQ0471092.1"/>
    <property type="molecule type" value="Genomic_DNA"/>
</dbReference>
<evidence type="ECO:0000313" key="1">
    <source>
        <dbReference type="EMBL" id="MDQ0471092.1"/>
    </source>
</evidence>
<accession>A0ABU0JDA3</accession>
<reference evidence="1 2" key="1">
    <citation type="submission" date="2023-07" db="EMBL/GenBank/DDBJ databases">
        <title>Genomic Encyclopedia of Type Strains, Phase IV (KMG-IV): sequencing the most valuable type-strain genomes for metagenomic binning, comparative biology and taxonomic classification.</title>
        <authorList>
            <person name="Goeker M."/>
        </authorList>
    </citation>
    <scope>NUCLEOTIDE SEQUENCE [LARGE SCALE GENOMIC DNA]</scope>
    <source>
        <strain evidence="1 2">DSM 19619</strain>
    </source>
</reference>
<evidence type="ECO:0000313" key="2">
    <source>
        <dbReference type="Proteomes" id="UP001242480"/>
    </source>
</evidence>
<protein>
    <submittedName>
        <fullName evidence="1">Uncharacterized protein</fullName>
    </submittedName>
</protein>
<gene>
    <name evidence="1" type="ORF">QO011_004115</name>
</gene>
<sequence>MTRLDEKLARIRAGRYTRSDFIIADAKDSDMGPSLTWAGPLRARDGTVERLRNRAEWLDQMQAIVEQDVVDIMLTSASNLEALHQRGVFRTSKVKPAIRANDTTDIWVMRGATYAKRPSRPFRSASLSHVATGTDAPAPGQPIVGTDLGLYSITFNNDLDADYASLEAFSAFRADASANRFKYFLEVFNPNVDTGIDPALLPHYVNDCILRCIAGVTQAQRPEFLKIAYNGPKALEELAGFDPSVIVGVLGGGAGTTRDCFELLAQAERYGARVALFGRKINLAESPLDMVATMREVTSGNLAPSEAVRAYHGALQRQDIKPYRDLADDDVVTEAALKIAPTA</sequence>
<dbReference type="Proteomes" id="UP001242480">
    <property type="component" value="Unassembled WGS sequence"/>
</dbReference>
<dbReference type="InterPro" id="IPR013785">
    <property type="entry name" value="Aldolase_TIM"/>
</dbReference>
<dbReference type="Gene3D" id="3.20.20.70">
    <property type="entry name" value="Aldolase class I"/>
    <property type="match status" value="1"/>
</dbReference>
<comment type="caution">
    <text evidence="1">The sequence shown here is derived from an EMBL/GenBank/DDBJ whole genome shotgun (WGS) entry which is preliminary data.</text>
</comment>